<dbReference type="HOGENOM" id="CLU_034992_2_0_1"/>
<feature type="domain" description="Chalcone/stilbene synthase N-terminal" evidence="6">
    <location>
        <begin position="6"/>
        <end position="228"/>
    </location>
</feature>
<dbReference type="AlphaFoldDB" id="A0A061EXR0"/>
<evidence type="ECO:0000313" key="8">
    <source>
        <dbReference type="EMBL" id="EOY09157.1"/>
    </source>
</evidence>
<keyword evidence="2 5" id="KW-0808">Transferase</keyword>
<dbReference type="Gene3D" id="3.40.47.10">
    <property type="match status" value="2"/>
</dbReference>
<dbReference type="InterPro" id="IPR001099">
    <property type="entry name" value="Chalcone/stilbene_synt_N"/>
</dbReference>
<evidence type="ECO:0000256" key="1">
    <source>
        <dbReference type="ARBA" id="ARBA00005531"/>
    </source>
</evidence>
<gene>
    <name evidence="8" type="ORF">TCM_024558</name>
</gene>
<organism evidence="8 9">
    <name type="scientific">Theobroma cacao</name>
    <name type="common">Cacao</name>
    <name type="synonym">Cocoa</name>
    <dbReference type="NCBI Taxonomy" id="3641"/>
    <lineage>
        <taxon>Eukaryota</taxon>
        <taxon>Viridiplantae</taxon>
        <taxon>Streptophyta</taxon>
        <taxon>Embryophyta</taxon>
        <taxon>Tracheophyta</taxon>
        <taxon>Spermatophyta</taxon>
        <taxon>Magnoliopsida</taxon>
        <taxon>eudicotyledons</taxon>
        <taxon>Gunneridae</taxon>
        <taxon>Pentapetalae</taxon>
        <taxon>rosids</taxon>
        <taxon>malvids</taxon>
        <taxon>Malvales</taxon>
        <taxon>Malvaceae</taxon>
        <taxon>Byttnerioideae</taxon>
        <taxon>Theobroma</taxon>
    </lineage>
</organism>
<dbReference type="GO" id="GO:0005783">
    <property type="term" value="C:endoplasmic reticulum"/>
    <property type="evidence" value="ECO:0007669"/>
    <property type="project" value="UniProtKB-ARBA"/>
</dbReference>
<reference evidence="8 9" key="1">
    <citation type="journal article" date="2013" name="Genome Biol.">
        <title>The genome sequence of the most widely cultivated cacao type and its use to identify candidate genes regulating pod color.</title>
        <authorList>
            <person name="Motamayor J.C."/>
            <person name="Mockaitis K."/>
            <person name="Schmutz J."/>
            <person name="Haiminen N."/>
            <person name="Iii D.L."/>
            <person name="Cornejo O."/>
            <person name="Findley S.D."/>
            <person name="Zheng P."/>
            <person name="Utro F."/>
            <person name="Royaert S."/>
            <person name="Saski C."/>
            <person name="Jenkins J."/>
            <person name="Podicheti R."/>
            <person name="Zhao M."/>
            <person name="Scheffler B.E."/>
            <person name="Stack J.C."/>
            <person name="Feltus F.A."/>
            <person name="Mustiga G.M."/>
            <person name="Amores F."/>
            <person name="Phillips W."/>
            <person name="Marelli J.P."/>
            <person name="May G.D."/>
            <person name="Shapiro H."/>
            <person name="Ma J."/>
            <person name="Bustamante C.D."/>
            <person name="Schnell R.J."/>
            <person name="Main D."/>
            <person name="Gilbert D."/>
            <person name="Parida L."/>
            <person name="Kuhn D.N."/>
        </authorList>
    </citation>
    <scope>NUCLEOTIDE SEQUENCE [LARGE SCALE GENOMIC DNA]</scope>
    <source>
        <strain evidence="9">cv. Matina 1-6</strain>
    </source>
</reference>
<comment type="similarity">
    <text evidence="1 5">Belongs to the thiolase-like superfamily. Chalcone/stilbene synthases family.</text>
</comment>
<evidence type="ECO:0000259" key="7">
    <source>
        <dbReference type="Pfam" id="PF02797"/>
    </source>
</evidence>
<dbReference type="SUPFAM" id="SSF53901">
    <property type="entry name" value="Thiolase-like"/>
    <property type="match status" value="2"/>
</dbReference>
<dbReference type="FunFam" id="3.40.47.10:FF:000014">
    <property type="entry name" value="Chalcone synthase 1"/>
    <property type="match status" value="1"/>
</dbReference>
<dbReference type="InterPro" id="IPR016039">
    <property type="entry name" value="Thiolase-like"/>
</dbReference>
<feature type="domain" description="Chalcone/stilbene synthase C-terminal" evidence="7">
    <location>
        <begin position="238"/>
        <end position="388"/>
    </location>
</feature>
<dbReference type="PANTHER" id="PTHR11877:SF14">
    <property type="entry name" value="CHALCONE SYNTHASE"/>
    <property type="match status" value="1"/>
</dbReference>
<dbReference type="Pfam" id="PF02797">
    <property type="entry name" value="Chal_sti_synt_C"/>
    <property type="match status" value="1"/>
</dbReference>
<keyword evidence="3 5" id="KW-0012">Acyltransferase</keyword>
<protein>
    <submittedName>
        <fullName evidence="8">Chalcone synthase</fullName>
    </submittedName>
</protein>
<dbReference type="PANTHER" id="PTHR11877">
    <property type="entry name" value="HYDROXYMETHYLGLUTARYL-COA SYNTHASE"/>
    <property type="match status" value="1"/>
</dbReference>
<dbReference type="FunFam" id="3.40.47.10:FF:000025">
    <property type="entry name" value="Chalcone synthase 2"/>
    <property type="match status" value="1"/>
</dbReference>
<evidence type="ECO:0000256" key="3">
    <source>
        <dbReference type="ARBA" id="ARBA00023315"/>
    </source>
</evidence>
<dbReference type="EMBL" id="CM001883">
    <property type="protein sequence ID" value="EOY09157.1"/>
    <property type="molecule type" value="Genomic_DNA"/>
</dbReference>
<evidence type="ECO:0000256" key="2">
    <source>
        <dbReference type="ARBA" id="ARBA00022679"/>
    </source>
</evidence>
<evidence type="ECO:0000256" key="5">
    <source>
        <dbReference type="RuleBase" id="RU003633"/>
    </source>
</evidence>
<keyword evidence="9" id="KW-1185">Reference proteome</keyword>
<dbReference type="Proteomes" id="UP000026915">
    <property type="component" value="Chromosome 5"/>
</dbReference>
<sequence length="394" mass="42923">MALPENFGRQKQAQSAATILSIGTANPVFCISQIDYPDYYFRVTKSEHMTQLKGKFKQICEKSMIRKRHFVLTEEILKKNASISTYDDPSLDARREIAFAQVPKLAMEAASKAIQEWGQPKSQITHLIFSSLSGMDMPGADYHLTKLLGLPSSVKRIMLNFQPCYASGTILRMAKDIAENNAGARILVVSTEISIGAFHGPNEHDIASLIGQAIVGDGAAAMIVGADPDVLNERPLFQIVSTAQNIIPGSGGAIEGHVREAGYSIQLSKDVPKLIANNLESCLSEALSPISINDWNSFFWIVHPGGSAILDQIEIKLGLKKEKLLATRHVLSEFGNMSVACVLFILDEMKKKSLEKGKATTGEGLEWGLLIGFGSGITLETVVLRSFPITITHP</sequence>
<evidence type="ECO:0000256" key="4">
    <source>
        <dbReference type="PIRSR" id="PIRSR000451-1"/>
    </source>
</evidence>
<dbReference type="InterPro" id="IPR012328">
    <property type="entry name" value="Chalcone/stilbene_synt_C"/>
</dbReference>
<dbReference type="Gramene" id="EOY09157">
    <property type="protein sequence ID" value="EOY09157"/>
    <property type="gene ID" value="TCM_024558"/>
</dbReference>
<dbReference type="Pfam" id="PF00195">
    <property type="entry name" value="Chal_sti_synt_N"/>
    <property type="match status" value="1"/>
</dbReference>
<dbReference type="CDD" id="cd00831">
    <property type="entry name" value="CHS_like"/>
    <property type="match status" value="1"/>
</dbReference>
<dbReference type="STRING" id="3641.A0A061EXR0"/>
<dbReference type="InParanoid" id="A0A061EXR0"/>
<evidence type="ECO:0000313" key="9">
    <source>
        <dbReference type="Proteomes" id="UP000026915"/>
    </source>
</evidence>
<accession>A0A061EXR0</accession>
<name>A0A061EXR0_THECC</name>
<dbReference type="eggNOG" id="ENOG502QRSY">
    <property type="taxonomic scope" value="Eukaryota"/>
</dbReference>
<evidence type="ECO:0000259" key="6">
    <source>
        <dbReference type="Pfam" id="PF00195"/>
    </source>
</evidence>
<dbReference type="InterPro" id="IPR011141">
    <property type="entry name" value="Polyketide_synthase_type-III"/>
</dbReference>
<dbReference type="GO" id="GO:0016747">
    <property type="term" value="F:acyltransferase activity, transferring groups other than amino-acyl groups"/>
    <property type="evidence" value="ECO:0007669"/>
    <property type="project" value="InterPro"/>
</dbReference>
<proteinExistence type="inferred from homology"/>
<dbReference type="PIRSF" id="PIRSF000451">
    <property type="entry name" value="PKS_III"/>
    <property type="match status" value="1"/>
</dbReference>
<dbReference type="OMA" id="IRKRHFV"/>
<feature type="active site" description="Acyl-thioester intermediate" evidence="4">
    <location>
        <position position="164"/>
    </location>
</feature>